<reference evidence="4 5" key="1">
    <citation type="submission" date="2015-03" db="EMBL/GenBank/DDBJ databases">
        <title>Genome assembly of Sandaracinus amylolyticus DSM 53668.</title>
        <authorList>
            <person name="Sharma G."/>
            <person name="Subramanian S."/>
        </authorList>
    </citation>
    <scope>NUCLEOTIDE SEQUENCE [LARGE SCALE GENOMIC DNA]</scope>
    <source>
        <strain evidence="4 5">DSM 53668</strain>
    </source>
</reference>
<dbReference type="STRING" id="927083.DB32_008651"/>
<dbReference type="SUPFAM" id="SSF55729">
    <property type="entry name" value="Acyl-CoA N-acyltransferases (Nat)"/>
    <property type="match status" value="1"/>
</dbReference>
<name>A0A0F6WAH4_9BACT</name>
<evidence type="ECO:0000256" key="1">
    <source>
        <dbReference type="ARBA" id="ARBA00022679"/>
    </source>
</evidence>
<dbReference type="Gene3D" id="3.40.630.30">
    <property type="match status" value="1"/>
</dbReference>
<dbReference type="PANTHER" id="PTHR43877">
    <property type="entry name" value="AMINOALKYLPHOSPHONATE N-ACETYLTRANSFERASE-RELATED-RELATED"/>
    <property type="match status" value="1"/>
</dbReference>
<dbReference type="OrthoDB" id="9789603at2"/>
<dbReference type="AlphaFoldDB" id="A0A0F6WAH4"/>
<proteinExistence type="predicted"/>
<keyword evidence="2" id="KW-0012">Acyltransferase</keyword>
<dbReference type="InterPro" id="IPR050832">
    <property type="entry name" value="Bact_Acetyltransf"/>
</dbReference>
<dbReference type="InterPro" id="IPR016181">
    <property type="entry name" value="Acyl_CoA_acyltransferase"/>
</dbReference>
<accession>A0A0F6WAH4</accession>
<gene>
    <name evidence="4" type="ORF">DB32_008651</name>
</gene>
<dbReference type="InterPro" id="IPR000182">
    <property type="entry name" value="GNAT_dom"/>
</dbReference>
<organism evidence="4 5">
    <name type="scientific">Sandaracinus amylolyticus</name>
    <dbReference type="NCBI Taxonomy" id="927083"/>
    <lineage>
        <taxon>Bacteria</taxon>
        <taxon>Pseudomonadati</taxon>
        <taxon>Myxococcota</taxon>
        <taxon>Polyangia</taxon>
        <taxon>Polyangiales</taxon>
        <taxon>Sandaracinaceae</taxon>
        <taxon>Sandaracinus</taxon>
    </lineage>
</organism>
<evidence type="ECO:0000313" key="4">
    <source>
        <dbReference type="EMBL" id="AKF11502.1"/>
    </source>
</evidence>
<dbReference type="Pfam" id="PF00583">
    <property type="entry name" value="Acetyltransf_1"/>
    <property type="match status" value="1"/>
</dbReference>
<sequence>MRIRTELRPTDREAIARIVRAVGVFRPDEVDVAMELVDEGLSTNADQYFFAVAEDDHGAVLGYACWGHAPMTDATYDLYWIAVDPTRHGGGIGQKLLAACEDDVRARGGRLLLIETEGTPDYEPTRRFYLRAGYPEIARVRDYYRVGADKIVYGRSLA</sequence>
<evidence type="ECO:0000313" key="5">
    <source>
        <dbReference type="Proteomes" id="UP000034883"/>
    </source>
</evidence>
<dbReference type="GO" id="GO:0016747">
    <property type="term" value="F:acyltransferase activity, transferring groups other than amino-acyl groups"/>
    <property type="evidence" value="ECO:0007669"/>
    <property type="project" value="InterPro"/>
</dbReference>
<protein>
    <submittedName>
        <fullName evidence="4">Histone acetyltransferase HPA2</fullName>
    </submittedName>
</protein>
<dbReference type="KEGG" id="samy:DB32_008651"/>
<keyword evidence="5" id="KW-1185">Reference proteome</keyword>
<dbReference type="CDD" id="cd04301">
    <property type="entry name" value="NAT_SF"/>
    <property type="match status" value="1"/>
</dbReference>
<feature type="domain" description="N-acetyltransferase" evidence="3">
    <location>
        <begin position="1"/>
        <end position="158"/>
    </location>
</feature>
<keyword evidence="1 4" id="KW-0808">Transferase</keyword>
<dbReference type="Proteomes" id="UP000034883">
    <property type="component" value="Chromosome"/>
</dbReference>
<evidence type="ECO:0000256" key="2">
    <source>
        <dbReference type="ARBA" id="ARBA00023315"/>
    </source>
</evidence>
<dbReference type="EMBL" id="CP011125">
    <property type="protein sequence ID" value="AKF11502.1"/>
    <property type="molecule type" value="Genomic_DNA"/>
</dbReference>
<evidence type="ECO:0000259" key="3">
    <source>
        <dbReference type="PROSITE" id="PS51186"/>
    </source>
</evidence>
<dbReference type="PROSITE" id="PS51186">
    <property type="entry name" value="GNAT"/>
    <property type="match status" value="1"/>
</dbReference>
<dbReference type="RefSeq" id="WP_053238361.1">
    <property type="nucleotide sequence ID" value="NZ_CP011125.1"/>
</dbReference>